<comment type="caution">
    <text evidence="2">The sequence shown here is derived from an EMBL/GenBank/DDBJ whole genome shotgun (WGS) entry which is preliminary data.</text>
</comment>
<sequence>LALTLEGVGLAGTVWALPGALFVLMVAHQGVRVGRSTYLVDMAPADLRAVYTAVANTVIGVALLAGGAFGAVAGLFGVQVTLGLFIAMALAGAFVALGLRETAP</sequence>
<keyword evidence="1" id="KW-0472">Membrane</keyword>
<keyword evidence="1" id="KW-0812">Transmembrane</keyword>
<reference evidence="2" key="2">
    <citation type="journal article" date="2020" name="Microorganisms">
        <title>Osmotic Adaptation and Compatible Solute Biosynthesis of Phototrophic Bacteria as Revealed from Genome Analyses.</title>
        <authorList>
            <person name="Imhoff J.F."/>
            <person name="Rahn T."/>
            <person name="Kunzel S."/>
            <person name="Keller A."/>
            <person name="Neulinger S.C."/>
        </authorList>
    </citation>
    <scope>NUCLEOTIDE SEQUENCE</scope>
    <source>
        <strain evidence="2">LMG 28126</strain>
    </source>
</reference>
<protein>
    <submittedName>
        <fullName evidence="2">MFS transporter</fullName>
    </submittedName>
</protein>
<dbReference type="InterPro" id="IPR036259">
    <property type="entry name" value="MFS_trans_sf"/>
</dbReference>
<dbReference type="Proteomes" id="UP000706333">
    <property type="component" value="Unassembled WGS sequence"/>
</dbReference>
<keyword evidence="1" id="KW-1133">Transmembrane helix</keyword>
<gene>
    <name evidence="2" type="ORF">CCR87_01975</name>
</gene>
<feature type="transmembrane region" description="Helical" evidence="1">
    <location>
        <begin position="49"/>
        <end position="76"/>
    </location>
</feature>
<organism evidence="2 3">
    <name type="scientific">Rhodobaculum claviforme</name>
    <dbReference type="NCBI Taxonomy" id="1549854"/>
    <lineage>
        <taxon>Bacteria</taxon>
        <taxon>Pseudomonadati</taxon>
        <taxon>Pseudomonadota</taxon>
        <taxon>Alphaproteobacteria</taxon>
        <taxon>Rhodobacterales</taxon>
        <taxon>Paracoccaceae</taxon>
        <taxon>Rhodobaculum</taxon>
    </lineage>
</organism>
<reference evidence="2" key="1">
    <citation type="submission" date="2017-05" db="EMBL/GenBank/DDBJ databases">
        <authorList>
            <person name="Imhoff J.F."/>
            <person name="Rahn T."/>
            <person name="Kuenzel S."/>
            <person name="Neulinger S.C."/>
        </authorList>
    </citation>
    <scope>NUCLEOTIDE SEQUENCE</scope>
    <source>
        <strain evidence="2">LMG 28126</strain>
    </source>
</reference>
<dbReference type="EMBL" id="NHSD01000102">
    <property type="protein sequence ID" value="MBK5926133.1"/>
    <property type="molecule type" value="Genomic_DNA"/>
</dbReference>
<dbReference type="AlphaFoldDB" id="A0A934TJE6"/>
<feature type="non-terminal residue" evidence="2">
    <location>
        <position position="1"/>
    </location>
</feature>
<name>A0A934TJE6_9RHOB</name>
<evidence type="ECO:0000313" key="3">
    <source>
        <dbReference type="Proteomes" id="UP000706333"/>
    </source>
</evidence>
<feature type="transmembrane region" description="Helical" evidence="1">
    <location>
        <begin position="6"/>
        <end position="28"/>
    </location>
</feature>
<evidence type="ECO:0000313" key="2">
    <source>
        <dbReference type="EMBL" id="MBK5926133.1"/>
    </source>
</evidence>
<proteinExistence type="predicted"/>
<feature type="transmembrane region" description="Helical" evidence="1">
    <location>
        <begin position="82"/>
        <end position="99"/>
    </location>
</feature>
<evidence type="ECO:0000256" key="1">
    <source>
        <dbReference type="SAM" id="Phobius"/>
    </source>
</evidence>
<keyword evidence="3" id="KW-1185">Reference proteome</keyword>
<dbReference type="SUPFAM" id="SSF103473">
    <property type="entry name" value="MFS general substrate transporter"/>
    <property type="match status" value="1"/>
</dbReference>
<accession>A0A934TJE6</accession>